<evidence type="ECO:0000259" key="2">
    <source>
        <dbReference type="PROSITE" id="PS51898"/>
    </source>
</evidence>
<reference evidence="4" key="2">
    <citation type="journal article" date="2016" name="Int. J. Syst. Evol. Microbiol.">
        <title>Complete genome sequence and cell structure of Limnochorda pilosa, a Gram-negative spore-former within the phylum Firmicutes.</title>
        <authorList>
            <person name="Watanabe M."/>
            <person name="Kojima H."/>
            <person name="Fukui M."/>
        </authorList>
    </citation>
    <scope>NUCLEOTIDE SEQUENCE [LARGE SCALE GENOMIC DNA]</scope>
    <source>
        <strain evidence="4">HC45</strain>
    </source>
</reference>
<dbReference type="Pfam" id="PF00589">
    <property type="entry name" value="Phage_integrase"/>
    <property type="match status" value="1"/>
</dbReference>
<evidence type="ECO:0000313" key="3">
    <source>
        <dbReference type="EMBL" id="BAS28145.1"/>
    </source>
</evidence>
<gene>
    <name evidence="3" type="ORF">LIP_2304</name>
</gene>
<dbReference type="SUPFAM" id="SSF56349">
    <property type="entry name" value="DNA breaking-rejoining enzymes"/>
    <property type="match status" value="1"/>
</dbReference>
<dbReference type="GO" id="GO:0006310">
    <property type="term" value="P:DNA recombination"/>
    <property type="evidence" value="ECO:0007669"/>
    <property type="project" value="UniProtKB-KW"/>
</dbReference>
<dbReference type="Proteomes" id="UP000065807">
    <property type="component" value="Chromosome"/>
</dbReference>
<evidence type="ECO:0000313" key="4">
    <source>
        <dbReference type="Proteomes" id="UP000065807"/>
    </source>
</evidence>
<dbReference type="STRING" id="1555112.LIP_2304"/>
<evidence type="ECO:0000256" key="1">
    <source>
        <dbReference type="ARBA" id="ARBA00023172"/>
    </source>
</evidence>
<keyword evidence="4" id="KW-1185">Reference proteome</keyword>
<dbReference type="PROSITE" id="PS51898">
    <property type="entry name" value="TYR_RECOMBINASE"/>
    <property type="match status" value="1"/>
</dbReference>
<reference evidence="4" key="1">
    <citation type="submission" date="2015-07" db="EMBL/GenBank/DDBJ databases">
        <title>Complete genome sequence and phylogenetic analysis of Limnochorda pilosa.</title>
        <authorList>
            <person name="Watanabe M."/>
            <person name="Kojima H."/>
            <person name="Fukui M."/>
        </authorList>
    </citation>
    <scope>NUCLEOTIDE SEQUENCE [LARGE SCALE GENOMIC DNA]</scope>
    <source>
        <strain evidence="4">HC45</strain>
    </source>
</reference>
<sequence>MEGHGFPAAEVPTCRVPYPKIWKRVPTVLSEQEVRRLLDGASRTATPQRDVALVQFLIQTGCRAGEATGLELGTMDWARHVVHKVLRIMFTLATRKEYYDPAKVLGEVRKAQLRAA</sequence>
<dbReference type="InterPro" id="IPR011010">
    <property type="entry name" value="DNA_brk_join_enz"/>
</dbReference>
<name>A0A0K2SM18_LIMPI</name>
<dbReference type="InterPro" id="IPR002104">
    <property type="entry name" value="Integrase_catalytic"/>
</dbReference>
<dbReference type="KEGG" id="lpil:LIP_2304"/>
<dbReference type="GO" id="GO:0003677">
    <property type="term" value="F:DNA binding"/>
    <property type="evidence" value="ECO:0007669"/>
    <property type="project" value="InterPro"/>
</dbReference>
<dbReference type="AlphaFoldDB" id="A0A0K2SM18"/>
<dbReference type="InterPro" id="IPR013762">
    <property type="entry name" value="Integrase-like_cat_sf"/>
</dbReference>
<organism evidence="3 4">
    <name type="scientific">Limnochorda pilosa</name>
    <dbReference type="NCBI Taxonomy" id="1555112"/>
    <lineage>
        <taxon>Bacteria</taxon>
        <taxon>Bacillati</taxon>
        <taxon>Bacillota</taxon>
        <taxon>Limnochordia</taxon>
        <taxon>Limnochordales</taxon>
        <taxon>Limnochordaceae</taxon>
        <taxon>Limnochorda</taxon>
    </lineage>
</organism>
<feature type="domain" description="Tyr recombinase" evidence="2">
    <location>
        <begin position="24"/>
        <end position="116"/>
    </location>
</feature>
<proteinExistence type="predicted"/>
<dbReference type="EMBL" id="AP014924">
    <property type="protein sequence ID" value="BAS28145.1"/>
    <property type="molecule type" value="Genomic_DNA"/>
</dbReference>
<dbReference type="Gene3D" id="1.10.443.10">
    <property type="entry name" value="Intergrase catalytic core"/>
    <property type="match status" value="1"/>
</dbReference>
<protein>
    <submittedName>
        <fullName evidence="3">Tyrosine recombinase XerD</fullName>
    </submittedName>
</protein>
<keyword evidence="1" id="KW-0233">DNA recombination</keyword>
<dbReference type="GO" id="GO:0015074">
    <property type="term" value="P:DNA integration"/>
    <property type="evidence" value="ECO:0007669"/>
    <property type="project" value="InterPro"/>
</dbReference>
<accession>A0A0K2SM18</accession>